<accession>A0ABX0SFG5</accession>
<sequence>MGLHHRRAPWSVRVAAPVLLALVVLVAWWILARSGGIPRTLLPAPGSVVERLAGDLSQGRMVTPTLVTLWEAALGCLLAAAVALPIAYLIAHNHVAEAALSPYLAASQAIPAVALAPLLVLWVGYGTLPVVLLCSVMVFFPVVLSTVLGLRSIDRDVIDAARVDGAGRTQLARWLEWPLALPATLTGLRNGFTLSITGAVVGELVMGGSGLGQRLAVQSQSNDTVGLFATLVVLSVLAIVIYLTMSGVEWLADPLASRPHWRALFRIEKEKQL</sequence>
<comment type="subcellular location">
    <subcellularLocation>
        <location evidence="1 7">Cell membrane</location>
        <topology evidence="1 7">Multi-pass membrane protein</topology>
    </subcellularLocation>
</comment>
<evidence type="ECO:0000256" key="3">
    <source>
        <dbReference type="ARBA" id="ARBA00022475"/>
    </source>
</evidence>
<feature type="transmembrane region" description="Helical" evidence="7">
    <location>
        <begin position="224"/>
        <end position="245"/>
    </location>
</feature>
<evidence type="ECO:0000256" key="6">
    <source>
        <dbReference type="ARBA" id="ARBA00023136"/>
    </source>
</evidence>
<dbReference type="InterPro" id="IPR000515">
    <property type="entry name" value="MetI-like"/>
</dbReference>
<feature type="domain" description="ABC transmembrane type-1" evidence="8">
    <location>
        <begin position="65"/>
        <end position="249"/>
    </location>
</feature>
<organism evidence="9 10">
    <name type="scientific">Brooklawnia cerclae</name>
    <dbReference type="NCBI Taxonomy" id="349934"/>
    <lineage>
        <taxon>Bacteria</taxon>
        <taxon>Bacillati</taxon>
        <taxon>Actinomycetota</taxon>
        <taxon>Actinomycetes</taxon>
        <taxon>Propionibacteriales</taxon>
        <taxon>Propionibacteriaceae</taxon>
        <taxon>Brooklawnia</taxon>
    </lineage>
</organism>
<evidence type="ECO:0000256" key="4">
    <source>
        <dbReference type="ARBA" id="ARBA00022692"/>
    </source>
</evidence>
<keyword evidence="10" id="KW-1185">Reference proteome</keyword>
<feature type="transmembrane region" description="Helical" evidence="7">
    <location>
        <begin position="12"/>
        <end position="31"/>
    </location>
</feature>
<proteinExistence type="inferred from homology"/>
<dbReference type="SUPFAM" id="SSF161098">
    <property type="entry name" value="MetI-like"/>
    <property type="match status" value="1"/>
</dbReference>
<keyword evidence="3" id="KW-1003">Cell membrane</keyword>
<feature type="transmembrane region" description="Helical" evidence="7">
    <location>
        <begin position="69"/>
        <end position="91"/>
    </location>
</feature>
<dbReference type="CDD" id="cd06261">
    <property type="entry name" value="TM_PBP2"/>
    <property type="match status" value="1"/>
</dbReference>
<dbReference type="Gene3D" id="1.10.3720.10">
    <property type="entry name" value="MetI-like"/>
    <property type="match status" value="1"/>
</dbReference>
<evidence type="ECO:0000256" key="7">
    <source>
        <dbReference type="RuleBase" id="RU363032"/>
    </source>
</evidence>
<keyword evidence="6 7" id="KW-0472">Membrane</keyword>
<gene>
    <name evidence="9" type="ORF">FB473_001385</name>
</gene>
<name>A0ABX0SFG5_9ACTN</name>
<protein>
    <submittedName>
        <fullName evidence="9">NitT/TauT family transport system permease protein</fullName>
    </submittedName>
</protein>
<comment type="caution">
    <text evidence="9">The sequence shown here is derived from an EMBL/GenBank/DDBJ whole genome shotgun (WGS) entry which is preliminary data.</text>
</comment>
<evidence type="ECO:0000313" key="9">
    <source>
        <dbReference type="EMBL" id="NIH56740.1"/>
    </source>
</evidence>
<evidence type="ECO:0000313" key="10">
    <source>
        <dbReference type="Proteomes" id="UP000749311"/>
    </source>
</evidence>
<dbReference type="PANTHER" id="PTHR30151:SF20">
    <property type="entry name" value="ABC TRANSPORTER PERMEASE PROTEIN HI_0355-RELATED"/>
    <property type="match status" value="1"/>
</dbReference>
<dbReference type="Proteomes" id="UP000749311">
    <property type="component" value="Unassembled WGS sequence"/>
</dbReference>
<dbReference type="PROSITE" id="PS50928">
    <property type="entry name" value="ABC_TM1"/>
    <property type="match status" value="1"/>
</dbReference>
<keyword evidence="2 7" id="KW-0813">Transport</keyword>
<evidence type="ECO:0000256" key="1">
    <source>
        <dbReference type="ARBA" id="ARBA00004651"/>
    </source>
</evidence>
<evidence type="ECO:0000256" key="5">
    <source>
        <dbReference type="ARBA" id="ARBA00022989"/>
    </source>
</evidence>
<reference evidence="9 10" key="1">
    <citation type="submission" date="2020-02" db="EMBL/GenBank/DDBJ databases">
        <title>Sequencing the genomes of 1000 actinobacteria strains.</title>
        <authorList>
            <person name="Klenk H.-P."/>
        </authorList>
    </citation>
    <scope>NUCLEOTIDE SEQUENCE [LARGE SCALE GENOMIC DNA]</scope>
    <source>
        <strain evidence="9 10">DSM 19609</strain>
    </source>
</reference>
<evidence type="ECO:0000259" key="8">
    <source>
        <dbReference type="PROSITE" id="PS50928"/>
    </source>
</evidence>
<feature type="transmembrane region" description="Helical" evidence="7">
    <location>
        <begin position="130"/>
        <end position="150"/>
    </location>
</feature>
<feature type="transmembrane region" description="Helical" evidence="7">
    <location>
        <begin position="103"/>
        <end position="124"/>
    </location>
</feature>
<dbReference type="EMBL" id="JAAMOZ010000001">
    <property type="protein sequence ID" value="NIH56740.1"/>
    <property type="molecule type" value="Genomic_DNA"/>
</dbReference>
<evidence type="ECO:0000256" key="2">
    <source>
        <dbReference type="ARBA" id="ARBA00022448"/>
    </source>
</evidence>
<comment type="similarity">
    <text evidence="7">Belongs to the binding-protein-dependent transport system permease family.</text>
</comment>
<dbReference type="RefSeq" id="WP_167165900.1">
    <property type="nucleotide sequence ID" value="NZ_BAAAOO010000015.1"/>
</dbReference>
<keyword evidence="5 7" id="KW-1133">Transmembrane helix</keyword>
<keyword evidence="4 7" id="KW-0812">Transmembrane</keyword>
<dbReference type="InterPro" id="IPR035906">
    <property type="entry name" value="MetI-like_sf"/>
</dbReference>
<dbReference type="Pfam" id="PF00528">
    <property type="entry name" value="BPD_transp_1"/>
    <property type="match status" value="1"/>
</dbReference>
<dbReference type="PANTHER" id="PTHR30151">
    <property type="entry name" value="ALKANE SULFONATE ABC TRANSPORTER-RELATED, MEMBRANE SUBUNIT"/>
    <property type="match status" value="1"/>
</dbReference>